<evidence type="ECO:0000256" key="2">
    <source>
        <dbReference type="ARBA" id="ARBA00022692"/>
    </source>
</evidence>
<name>A0A485L9V6_9STRA</name>
<dbReference type="Pfam" id="PF04116">
    <property type="entry name" value="FA_hydroxylase"/>
    <property type="match status" value="1"/>
</dbReference>
<dbReference type="InterPro" id="IPR006694">
    <property type="entry name" value="Fatty_acid_hydroxylase"/>
</dbReference>
<dbReference type="EMBL" id="CAADRA010006396">
    <property type="protein sequence ID" value="VFT94844.1"/>
    <property type="molecule type" value="Genomic_DNA"/>
</dbReference>
<dbReference type="GO" id="GO:0016020">
    <property type="term" value="C:membrane"/>
    <property type="evidence" value="ECO:0007669"/>
    <property type="project" value="UniProtKB-SubCell"/>
</dbReference>
<evidence type="ECO:0000259" key="6">
    <source>
        <dbReference type="Pfam" id="PF04116"/>
    </source>
</evidence>
<reference evidence="7" key="2">
    <citation type="submission" date="2019-06" db="EMBL/GenBank/DDBJ databases">
        <title>Genomics analysis of Aphanomyces spp. identifies a new class of oomycete effector associated with host adaptation.</title>
        <authorList>
            <person name="Gaulin E."/>
        </authorList>
    </citation>
    <scope>NUCLEOTIDE SEQUENCE</scope>
    <source>
        <strain evidence="7">CBS 578.67</strain>
    </source>
</reference>
<dbReference type="InterPro" id="IPR050307">
    <property type="entry name" value="Sterol_Desaturase_Related"/>
</dbReference>
<evidence type="ECO:0000256" key="1">
    <source>
        <dbReference type="ARBA" id="ARBA00004370"/>
    </source>
</evidence>
<dbReference type="OrthoDB" id="408954at2759"/>
<keyword evidence="4 5" id="KW-0472">Membrane</keyword>
<evidence type="ECO:0000313" key="9">
    <source>
        <dbReference type="Proteomes" id="UP000332933"/>
    </source>
</evidence>
<dbReference type="AlphaFoldDB" id="A0A485L9V6"/>
<gene>
    <name evidence="8" type="primary">Aste57867_18106</name>
    <name evidence="7" type="ORF">As57867_018044</name>
    <name evidence="8" type="ORF">ASTE57867_18106</name>
</gene>
<dbReference type="Proteomes" id="UP000332933">
    <property type="component" value="Unassembled WGS sequence"/>
</dbReference>
<dbReference type="EMBL" id="VJMH01006375">
    <property type="protein sequence ID" value="KAF0690516.1"/>
    <property type="molecule type" value="Genomic_DNA"/>
</dbReference>
<feature type="domain" description="Fatty acid hydroxylase" evidence="6">
    <location>
        <begin position="122"/>
        <end position="253"/>
    </location>
</feature>
<keyword evidence="2 5" id="KW-0812">Transmembrane</keyword>
<feature type="transmembrane region" description="Helical" evidence="5">
    <location>
        <begin position="77"/>
        <end position="96"/>
    </location>
</feature>
<comment type="subcellular location">
    <subcellularLocation>
        <location evidence="1">Membrane</location>
    </subcellularLocation>
</comment>
<dbReference type="GO" id="GO:0016491">
    <property type="term" value="F:oxidoreductase activity"/>
    <property type="evidence" value="ECO:0007669"/>
    <property type="project" value="InterPro"/>
</dbReference>
<feature type="transmembrane region" description="Helical" evidence="5">
    <location>
        <begin position="116"/>
        <end position="136"/>
    </location>
</feature>
<protein>
    <submittedName>
        <fullName evidence="8">Aste57867_18106 protein</fullName>
    </submittedName>
</protein>
<feature type="transmembrane region" description="Helical" evidence="5">
    <location>
        <begin position="32"/>
        <end position="57"/>
    </location>
</feature>
<proteinExistence type="predicted"/>
<keyword evidence="3 5" id="KW-1133">Transmembrane helix</keyword>
<dbReference type="PANTHER" id="PTHR11863">
    <property type="entry name" value="STEROL DESATURASE"/>
    <property type="match status" value="1"/>
</dbReference>
<evidence type="ECO:0000256" key="4">
    <source>
        <dbReference type="ARBA" id="ARBA00023136"/>
    </source>
</evidence>
<sequence length="392" mass="45552">MDLVLDWADNAFLTEHVYPSSMPADHIGRQCLSLFMITMLGGYVLYLSFAWFSYVFLFDKAYEKHPKFLKNQVRMEIQVSCGSIPFMTLLTLPVFLAEVRGYSFLYNDIEEYGYAYLAFSIVMFMFFNDMMIYWIHRFLHHTAIYKHIHKLHHKWLVPTPFASHAFHPVDGFLQSTPYHMFVFLMPLHKLVYLGLFVLVNFWTISIHDGNFFMDKMPKWFEAAVNGAAHHTDHHLFFDYNYGQYFTLWDHIGGSYRNPSPFEHKGPLDDVKRMKARSISAARPFIATVSMKDTKKTKKKSRGSDDECNQVHAKVKPVSLNIRDVQTLAQTYKLNEAQCRVYDAFSQLLSQFDTTIMLDILEDVLHDAQQKTLLEDYLGVGTAGGHHTTAAQE</sequence>
<evidence type="ECO:0000313" key="7">
    <source>
        <dbReference type="EMBL" id="KAF0690516.1"/>
    </source>
</evidence>
<evidence type="ECO:0000256" key="5">
    <source>
        <dbReference type="SAM" id="Phobius"/>
    </source>
</evidence>
<accession>A0A485L9V6</accession>
<keyword evidence="9" id="KW-1185">Reference proteome</keyword>
<evidence type="ECO:0000256" key="3">
    <source>
        <dbReference type="ARBA" id="ARBA00022989"/>
    </source>
</evidence>
<dbReference type="GO" id="GO:0008610">
    <property type="term" value="P:lipid biosynthetic process"/>
    <property type="evidence" value="ECO:0007669"/>
    <property type="project" value="InterPro"/>
</dbReference>
<reference evidence="8 9" key="1">
    <citation type="submission" date="2019-03" db="EMBL/GenBank/DDBJ databases">
        <authorList>
            <person name="Gaulin E."/>
            <person name="Dumas B."/>
        </authorList>
    </citation>
    <scope>NUCLEOTIDE SEQUENCE [LARGE SCALE GENOMIC DNA]</scope>
    <source>
        <strain evidence="8">CBS 568.67</strain>
    </source>
</reference>
<evidence type="ECO:0000313" key="8">
    <source>
        <dbReference type="EMBL" id="VFT94844.1"/>
    </source>
</evidence>
<dbReference type="GO" id="GO:0005506">
    <property type="term" value="F:iron ion binding"/>
    <property type="evidence" value="ECO:0007669"/>
    <property type="project" value="InterPro"/>
</dbReference>
<organism evidence="8 9">
    <name type="scientific">Aphanomyces stellatus</name>
    <dbReference type="NCBI Taxonomy" id="120398"/>
    <lineage>
        <taxon>Eukaryota</taxon>
        <taxon>Sar</taxon>
        <taxon>Stramenopiles</taxon>
        <taxon>Oomycota</taxon>
        <taxon>Saprolegniomycetes</taxon>
        <taxon>Saprolegniales</taxon>
        <taxon>Verrucalvaceae</taxon>
        <taxon>Aphanomyces</taxon>
    </lineage>
</organism>
<feature type="transmembrane region" description="Helical" evidence="5">
    <location>
        <begin position="190"/>
        <end position="207"/>
    </location>
</feature>